<evidence type="ECO:0000256" key="10">
    <source>
        <dbReference type="ARBA" id="ARBA00030781"/>
    </source>
</evidence>
<dbReference type="Gene3D" id="3.90.1170.40">
    <property type="entry name" value="Molybdopterin biosynthesis MoaE subunit"/>
    <property type="match status" value="1"/>
</dbReference>
<comment type="catalytic activity">
    <reaction evidence="12">
        <text>2 [molybdopterin-synthase sulfur-carrier protein]-C-terminal-Gly-aminoethanethioate + cyclic pyranopterin phosphate + H2O = molybdopterin + 2 [molybdopterin-synthase sulfur-carrier protein]-C-terminal Gly-Gly + 2 H(+)</text>
        <dbReference type="Rhea" id="RHEA:26333"/>
        <dbReference type="Rhea" id="RHEA-COMP:12202"/>
        <dbReference type="Rhea" id="RHEA-COMP:19907"/>
        <dbReference type="ChEBI" id="CHEBI:15377"/>
        <dbReference type="ChEBI" id="CHEBI:15378"/>
        <dbReference type="ChEBI" id="CHEBI:58698"/>
        <dbReference type="ChEBI" id="CHEBI:59648"/>
        <dbReference type="ChEBI" id="CHEBI:90778"/>
        <dbReference type="ChEBI" id="CHEBI:232372"/>
        <dbReference type="EC" id="2.8.1.12"/>
    </reaction>
</comment>
<comment type="subunit">
    <text evidence="7">Heterotetramer of 2 MoaD subunits and 2 MoaE subunits. Also stable as homodimer. The enzyme changes between these two forms during catalysis.</text>
</comment>
<evidence type="ECO:0000256" key="12">
    <source>
        <dbReference type="ARBA" id="ARBA00049878"/>
    </source>
</evidence>
<comment type="pathway">
    <text evidence="1">Cofactor biosynthesis; molybdopterin biosynthesis.</text>
</comment>
<keyword evidence="14" id="KW-1185">Reference proteome</keyword>
<evidence type="ECO:0000256" key="6">
    <source>
        <dbReference type="ARBA" id="ARBA00025448"/>
    </source>
</evidence>
<evidence type="ECO:0000313" key="14">
    <source>
        <dbReference type="Proteomes" id="UP000028680"/>
    </source>
</evidence>
<dbReference type="GO" id="GO:0030366">
    <property type="term" value="F:molybdopterin synthase activity"/>
    <property type="evidence" value="ECO:0007669"/>
    <property type="project" value="UniProtKB-EC"/>
</dbReference>
<reference evidence="13 14" key="1">
    <citation type="journal article" date="2014" name="ISME J.">
        <title>Adaptation of an abundant Roseobacter RCA organism to pelagic systems revealed by genomic and transcriptomic analyses.</title>
        <authorList>
            <person name="Voget S."/>
            <person name="Wemheuer B."/>
            <person name="Brinkhoff T."/>
            <person name="Vollmers J."/>
            <person name="Dietrich S."/>
            <person name="Giebel H.A."/>
            <person name="Beardsley C."/>
            <person name="Sardemann C."/>
            <person name="Bakenhus I."/>
            <person name="Billerbeck S."/>
            <person name="Daniel R."/>
            <person name="Simon M."/>
        </authorList>
    </citation>
    <scope>NUCLEOTIDE SEQUENCE [LARGE SCALE GENOMIC DNA]</scope>
    <source>
        <strain evidence="13 14">RCA23</strain>
    </source>
</reference>
<evidence type="ECO:0000313" key="13">
    <source>
        <dbReference type="EMBL" id="AII86113.1"/>
    </source>
</evidence>
<evidence type="ECO:0000256" key="3">
    <source>
        <dbReference type="ARBA" id="ARBA00011950"/>
    </source>
</evidence>
<proteinExistence type="inferred from homology"/>
<dbReference type="EC" id="2.8.1.12" evidence="3"/>
<dbReference type="KEGG" id="ptp:RCA23_c05540"/>
<dbReference type="PANTHER" id="PTHR23404">
    <property type="entry name" value="MOLYBDOPTERIN SYNTHASE RELATED"/>
    <property type="match status" value="1"/>
</dbReference>
<dbReference type="InterPro" id="IPR003448">
    <property type="entry name" value="Mopterin_biosynth_MoaE"/>
</dbReference>
<evidence type="ECO:0000256" key="1">
    <source>
        <dbReference type="ARBA" id="ARBA00005046"/>
    </source>
</evidence>
<comment type="function">
    <text evidence="6">Converts molybdopterin precursor Z into molybdopterin. This requires the incorporation of two sulfur atoms into precursor Z to generate a dithiolene group. The sulfur is provided by MoaD.</text>
</comment>
<sequence>MSARVQEAAFDFAAEVTAFQSTLTRSGAVVSFTGVVRDDTGSLDHMFIEHYPGMTHAALQKFADQAVEKFGLEKALVIHRYGRLQPGEAIMMVATAAAHRKDAFAGADYLMDYLKSRAPFWKKELSKESATWVAAKDQDEAALAAWSSEGAAKES</sequence>
<dbReference type="GO" id="GO:0006777">
    <property type="term" value="P:Mo-molybdopterin cofactor biosynthetic process"/>
    <property type="evidence" value="ECO:0007669"/>
    <property type="project" value="UniProtKB-KW"/>
</dbReference>
<dbReference type="CDD" id="cd00756">
    <property type="entry name" value="MoaE"/>
    <property type="match status" value="1"/>
</dbReference>
<dbReference type="Proteomes" id="UP000028680">
    <property type="component" value="Chromosome"/>
</dbReference>
<accession>A0AAN0RH81</accession>
<evidence type="ECO:0000256" key="7">
    <source>
        <dbReference type="ARBA" id="ARBA00026066"/>
    </source>
</evidence>
<dbReference type="AlphaFoldDB" id="A0AAN0RH81"/>
<gene>
    <name evidence="13" type="primary">moaE1</name>
    <name evidence="13" type="ORF">RCA23_c05540</name>
</gene>
<evidence type="ECO:0000256" key="4">
    <source>
        <dbReference type="ARBA" id="ARBA00013858"/>
    </source>
</evidence>
<protein>
    <recommendedName>
        <fullName evidence="4">Molybdopterin synthase catalytic subunit</fullName>
        <ecNumber evidence="3">2.8.1.12</ecNumber>
    </recommendedName>
    <alternativeName>
        <fullName evidence="10">MPT synthase subunit 2</fullName>
    </alternativeName>
    <alternativeName>
        <fullName evidence="8">Molybdenum cofactor biosynthesis protein E</fullName>
    </alternativeName>
    <alternativeName>
        <fullName evidence="9">Molybdopterin-converting factor large subunit</fullName>
    </alternativeName>
    <alternativeName>
        <fullName evidence="11">Molybdopterin-converting factor subunit 2</fullName>
    </alternativeName>
</protein>
<comment type="similarity">
    <text evidence="2">Belongs to the MoaE family.</text>
</comment>
<evidence type="ECO:0000256" key="8">
    <source>
        <dbReference type="ARBA" id="ARBA00029745"/>
    </source>
</evidence>
<evidence type="ECO:0000256" key="5">
    <source>
        <dbReference type="ARBA" id="ARBA00023150"/>
    </source>
</evidence>
<keyword evidence="5" id="KW-0501">Molybdenum cofactor biosynthesis</keyword>
<dbReference type="SUPFAM" id="SSF54690">
    <property type="entry name" value="Molybdopterin synthase subunit MoaE"/>
    <property type="match status" value="1"/>
</dbReference>
<dbReference type="InterPro" id="IPR036563">
    <property type="entry name" value="MoaE_sf"/>
</dbReference>
<dbReference type="EMBL" id="CP003984">
    <property type="protein sequence ID" value="AII86113.1"/>
    <property type="molecule type" value="Genomic_DNA"/>
</dbReference>
<evidence type="ECO:0000256" key="2">
    <source>
        <dbReference type="ARBA" id="ARBA00005426"/>
    </source>
</evidence>
<dbReference type="RefSeq" id="WP_044048980.1">
    <property type="nucleotide sequence ID" value="NZ_CP003984.1"/>
</dbReference>
<dbReference type="Pfam" id="PF02391">
    <property type="entry name" value="MoaE"/>
    <property type="match status" value="1"/>
</dbReference>
<evidence type="ECO:0000256" key="9">
    <source>
        <dbReference type="ARBA" id="ARBA00030407"/>
    </source>
</evidence>
<evidence type="ECO:0000256" key="11">
    <source>
        <dbReference type="ARBA" id="ARBA00032474"/>
    </source>
</evidence>
<name>A0AAN0RH81_9RHOB</name>
<organism evidence="13 14">
    <name type="scientific">Planktomarina temperata RCA23</name>
    <dbReference type="NCBI Taxonomy" id="666509"/>
    <lineage>
        <taxon>Bacteria</taxon>
        <taxon>Pseudomonadati</taxon>
        <taxon>Pseudomonadota</taxon>
        <taxon>Alphaproteobacteria</taxon>
        <taxon>Rhodobacterales</taxon>
        <taxon>Paracoccaceae</taxon>
        <taxon>Planktomarina</taxon>
    </lineage>
</organism>